<dbReference type="PANTHER" id="PTHR33387:SF3">
    <property type="entry name" value="DUF985 DOMAIN-CONTAINING PROTEIN"/>
    <property type="match status" value="1"/>
</dbReference>
<comment type="caution">
    <text evidence="2">The sequence shown here is derived from an EMBL/GenBank/DDBJ whole genome shotgun (WGS) entry which is preliminary data.</text>
</comment>
<keyword evidence="3" id="KW-1185">Reference proteome</keyword>
<dbReference type="SUPFAM" id="SSF51182">
    <property type="entry name" value="RmlC-like cupins"/>
    <property type="match status" value="1"/>
</dbReference>
<organism evidence="2 3">
    <name type="scientific">Paludisphaera mucosa</name>
    <dbReference type="NCBI Taxonomy" id="3030827"/>
    <lineage>
        <taxon>Bacteria</taxon>
        <taxon>Pseudomonadati</taxon>
        <taxon>Planctomycetota</taxon>
        <taxon>Planctomycetia</taxon>
        <taxon>Isosphaerales</taxon>
        <taxon>Isosphaeraceae</taxon>
        <taxon>Paludisphaera</taxon>
    </lineage>
</organism>
<evidence type="ECO:0000313" key="2">
    <source>
        <dbReference type="EMBL" id="MDG3004807.1"/>
    </source>
</evidence>
<reference evidence="2 3" key="1">
    <citation type="submission" date="2023-03" db="EMBL/GenBank/DDBJ databases">
        <title>Paludisphaera mucosa sp. nov. a novel planctomycete from northern fen.</title>
        <authorList>
            <person name="Ivanova A."/>
        </authorList>
    </citation>
    <scope>NUCLEOTIDE SEQUENCE [LARGE SCALE GENOMIC DNA]</scope>
    <source>
        <strain evidence="2 3">Pla2</strain>
    </source>
</reference>
<dbReference type="InterPro" id="IPR011051">
    <property type="entry name" value="RmlC_Cupin_sf"/>
</dbReference>
<dbReference type="Pfam" id="PF06172">
    <property type="entry name" value="Cupin_5"/>
    <property type="match status" value="1"/>
</dbReference>
<dbReference type="InterPro" id="IPR014710">
    <property type="entry name" value="RmlC-like_jellyroll"/>
</dbReference>
<dbReference type="RefSeq" id="WP_277861159.1">
    <property type="nucleotide sequence ID" value="NZ_JARRAG010000002.1"/>
</dbReference>
<evidence type="ECO:0000313" key="3">
    <source>
        <dbReference type="Proteomes" id="UP001216907"/>
    </source>
</evidence>
<dbReference type="Proteomes" id="UP001216907">
    <property type="component" value="Unassembled WGS sequence"/>
</dbReference>
<gene>
    <name evidence="2" type="ORF">PZE19_13545</name>
</gene>
<dbReference type="Gene3D" id="2.60.120.10">
    <property type="entry name" value="Jelly Rolls"/>
    <property type="match status" value="1"/>
</dbReference>
<dbReference type="InterPro" id="IPR009327">
    <property type="entry name" value="Cupin_DUF985"/>
</dbReference>
<protein>
    <submittedName>
        <fullName evidence="2">Cupin domain-containing protein</fullName>
    </submittedName>
</protein>
<proteinExistence type="predicted"/>
<dbReference type="PANTHER" id="PTHR33387">
    <property type="entry name" value="RMLC-LIKE JELLY ROLL FOLD PROTEIN"/>
    <property type="match status" value="1"/>
</dbReference>
<evidence type="ECO:0000259" key="1">
    <source>
        <dbReference type="Pfam" id="PF06172"/>
    </source>
</evidence>
<feature type="domain" description="DUF985" evidence="1">
    <location>
        <begin position="5"/>
        <end position="146"/>
    </location>
</feature>
<accession>A0ABT6FB35</accession>
<dbReference type="CDD" id="cd06121">
    <property type="entry name" value="cupin_YML079wp"/>
    <property type="match status" value="1"/>
</dbReference>
<dbReference type="EMBL" id="JARRAG010000002">
    <property type="protein sequence ID" value="MDG3004807.1"/>
    <property type="molecule type" value="Genomic_DNA"/>
</dbReference>
<sequence>MPTAQELIDALKLQPHPIEGGFFRETYRSAGTVPDADLPPGYRGRGVRSLGTSIYYLLTSETFSEMHRLPTEEVFHVYLGGPARMLQIDPDGTHREILLGSDVLAGQSPQVVVPPDVWQGTLLEPGVDFILVGATMAPGFDYADYEQGKRADLVARFPRSAEMLRRLTRV</sequence>
<dbReference type="InterPro" id="IPR039935">
    <property type="entry name" value="YML079W-like"/>
</dbReference>
<name>A0ABT6FB35_9BACT</name>